<organism evidence="1 2">
    <name type="scientific">Bacillus cereus HuB4-4</name>
    <dbReference type="NCBI Taxonomy" id="1053211"/>
    <lineage>
        <taxon>Bacteria</taxon>
        <taxon>Bacillati</taxon>
        <taxon>Bacillota</taxon>
        <taxon>Bacilli</taxon>
        <taxon>Bacillales</taxon>
        <taxon>Bacillaceae</taxon>
        <taxon>Bacillus</taxon>
        <taxon>Bacillus cereus group</taxon>
    </lineage>
</organism>
<dbReference type="AlphaFoldDB" id="A0A9W5QRT3"/>
<comment type="caution">
    <text evidence="1">The sequence shown here is derived from an EMBL/GenBank/DDBJ whole genome shotgun (WGS) entry which is preliminary data.</text>
</comment>
<dbReference type="Proteomes" id="UP000014009">
    <property type="component" value="Unassembled WGS sequence"/>
</dbReference>
<evidence type="ECO:0000313" key="1">
    <source>
        <dbReference type="EMBL" id="EOP84618.1"/>
    </source>
</evidence>
<evidence type="ECO:0000313" key="2">
    <source>
        <dbReference type="Proteomes" id="UP000014009"/>
    </source>
</evidence>
<reference evidence="1 2" key="1">
    <citation type="submission" date="2012-12" db="EMBL/GenBank/DDBJ databases">
        <title>The Genome Sequence of Bacillus cereus HuB4-4.</title>
        <authorList>
            <consortium name="The Broad Institute Genome Sequencing Platform"/>
            <consortium name="The Broad Institute Genome Sequencing Center for Infectious Disease"/>
            <person name="Feldgarden M."/>
            <person name="Van der Auwera G.A."/>
            <person name="Mahillon J."/>
            <person name="Duprez V."/>
            <person name="Timmery S."/>
            <person name="Mattelet C."/>
            <person name="Dierick K."/>
            <person name="Sun M."/>
            <person name="Yu Z."/>
            <person name="Zhu L."/>
            <person name="Hu X."/>
            <person name="Shank E.B."/>
            <person name="Swiecicka I."/>
            <person name="Hansen B.M."/>
            <person name="Andrup L."/>
            <person name="Walker B."/>
            <person name="Young S.K."/>
            <person name="Zeng Q."/>
            <person name="Gargeya S."/>
            <person name="Fitzgerald M."/>
            <person name="Haas B."/>
            <person name="Abouelleil A."/>
            <person name="Alvarado L."/>
            <person name="Arachchi H.M."/>
            <person name="Berlin A.M."/>
            <person name="Chapman S.B."/>
            <person name="Dewar J."/>
            <person name="Goldberg J."/>
            <person name="Griggs A."/>
            <person name="Gujja S."/>
            <person name="Hansen M."/>
            <person name="Howarth C."/>
            <person name="Imamovic A."/>
            <person name="Larimer J."/>
            <person name="McCowan C."/>
            <person name="Murphy C."/>
            <person name="Neiman D."/>
            <person name="Pearson M."/>
            <person name="Priest M."/>
            <person name="Roberts A."/>
            <person name="Saif S."/>
            <person name="Shea T."/>
            <person name="Sisk P."/>
            <person name="Sykes S."/>
            <person name="Wortman J."/>
            <person name="Nusbaum C."/>
            <person name="Birren B."/>
        </authorList>
    </citation>
    <scope>NUCLEOTIDE SEQUENCE [LARGE SCALE GENOMIC DNA]</scope>
    <source>
        <strain evidence="1 2">HuB4-4</strain>
    </source>
</reference>
<accession>A0A9W5QRT3</accession>
<sequence length="180" mass="20577">MGEIKLPVKARLVQLIISGDGAPPLIKVSLYLNVDGTIITRTGMDEEWGISESALALLRTLDKEYICDIENEEGVILHGCGTMLMLGCPISIHWTLNHIGKNVILKDFVKVISTDQKAIYYEGLHIELNENEYRKQIVSFALQAKELFNKSSEKIILNELERSMYTDFWTEYDHLLNKYK</sequence>
<gene>
    <name evidence="1" type="ORF">IGM_04656</name>
</gene>
<protein>
    <submittedName>
        <fullName evidence="1">Uncharacterized protein</fullName>
    </submittedName>
</protein>
<proteinExistence type="predicted"/>
<name>A0A9W5QRT3_BACCE</name>
<dbReference type="EMBL" id="AHEF01000077">
    <property type="protein sequence ID" value="EOP84618.1"/>
    <property type="molecule type" value="Genomic_DNA"/>
</dbReference>